<dbReference type="Proteomes" id="UP000193450">
    <property type="component" value="Chromosome"/>
</dbReference>
<dbReference type="AlphaFoldDB" id="A0A1X9N5Q7"/>
<evidence type="ECO:0000259" key="8">
    <source>
        <dbReference type="SMART" id="SM00858"/>
    </source>
</evidence>
<keyword evidence="7" id="KW-1005">Bacterial flagellum biogenesis</keyword>
<dbReference type="InterPro" id="IPR017585">
    <property type="entry name" value="SAF_FlgA"/>
</dbReference>
<evidence type="ECO:0000256" key="1">
    <source>
        <dbReference type="ARBA" id="ARBA00004418"/>
    </source>
</evidence>
<sequence>MIVRSFFIIFSALICLFNSMAYGDIGADDIKARVNVFMDDHIALLAEDYGDNVRIEYSINNLDSRLAMKDCPDELETELKSRNNIGRVNIRVSCNEQNPWSLYVPVEVDLYRPIVTTLIPVAKGEIISRSVLEMREMDISRLNGTYFTQMDDVTGMQAKRPLRADKPVTANYLEPPLLIRKGEQVQMTARSGGLVVKIAGVALTDGHKGEQISVRNNQSKRVVEARVSGPGQVAIQL</sequence>
<dbReference type="CDD" id="cd11614">
    <property type="entry name" value="SAF_CpaB_FlgA_like"/>
    <property type="match status" value="1"/>
</dbReference>
<dbReference type="InterPro" id="IPR039246">
    <property type="entry name" value="Flagellar_FlgA"/>
</dbReference>
<organism evidence="9 10">
    <name type="scientific">Oceanicoccus sagamiensis</name>
    <dbReference type="NCBI Taxonomy" id="716816"/>
    <lineage>
        <taxon>Bacteria</taxon>
        <taxon>Pseudomonadati</taxon>
        <taxon>Pseudomonadota</taxon>
        <taxon>Gammaproteobacteria</taxon>
        <taxon>Cellvibrionales</taxon>
        <taxon>Spongiibacteraceae</taxon>
        <taxon>Oceanicoccus</taxon>
    </lineage>
</organism>
<feature type="signal peptide" evidence="7">
    <location>
        <begin position="1"/>
        <end position="23"/>
    </location>
</feature>
<dbReference type="STRING" id="716816.BST96_02455"/>
<dbReference type="Pfam" id="PF13144">
    <property type="entry name" value="ChapFlgA"/>
    <property type="match status" value="1"/>
</dbReference>
<evidence type="ECO:0000313" key="10">
    <source>
        <dbReference type="Proteomes" id="UP000193450"/>
    </source>
</evidence>
<reference evidence="9 10" key="1">
    <citation type="submission" date="2016-11" db="EMBL/GenBank/DDBJ databases">
        <title>Trade-off between light-utilization and light-protection in marine flavobacteria.</title>
        <authorList>
            <person name="Kumagai Y."/>
        </authorList>
    </citation>
    <scope>NUCLEOTIDE SEQUENCE [LARGE SCALE GENOMIC DNA]</scope>
    <source>
        <strain evidence="9 10">NBRC 107125</strain>
    </source>
</reference>
<evidence type="ECO:0000256" key="3">
    <source>
        <dbReference type="ARBA" id="ARBA00014754"/>
    </source>
</evidence>
<keyword evidence="5 7" id="KW-0574">Periplasm</keyword>
<dbReference type="OrthoDB" id="1669037at2"/>
<comment type="subcellular location">
    <subcellularLocation>
        <location evidence="1 7">Periplasm</location>
    </subcellularLocation>
</comment>
<feature type="chain" id="PRO_5011818513" description="Flagella basal body P-ring formation protein FlgA" evidence="7">
    <location>
        <begin position="24"/>
        <end position="237"/>
    </location>
</feature>
<dbReference type="RefSeq" id="WP_085757161.1">
    <property type="nucleotide sequence ID" value="NZ_CP019343.1"/>
</dbReference>
<dbReference type="Pfam" id="PF17656">
    <property type="entry name" value="ChapFlgA_N"/>
    <property type="match status" value="1"/>
</dbReference>
<dbReference type="PANTHER" id="PTHR36307">
    <property type="entry name" value="FLAGELLA BASAL BODY P-RING FORMATION PROTEIN FLGA"/>
    <property type="match status" value="1"/>
</dbReference>
<evidence type="ECO:0000256" key="5">
    <source>
        <dbReference type="ARBA" id="ARBA00022764"/>
    </source>
</evidence>
<dbReference type="NCBIfam" id="TIGR03170">
    <property type="entry name" value="flgA_cterm"/>
    <property type="match status" value="1"/>
</dbReference>
<protein>
    <recommendedName>
        <fullName evidence="3 7">Flagella basal body P-ring formation protein FlgA</fullName>
    </recommendedName>
</protein>
<name>A0A1X9N5Q7_9GAMM</name>
<dbReference type="GO" id="GO:0044780">
    <property type="term" value="P:bacterial-type flagellum assembly"/>
    <property type="evidence" value="ECO:0007669"/>
    <property type="project" value="InterPro"/>
</dbReference>
<dbReference type="Gene3D" id="3.90.1210.10">
    <property type="entry name" value="Antifreeze-like/N-acetylneuraminic acid synthase C-terminal domain"/>
    <property type="match status" value="1"/>
</dbReference>
<evidence type="ECO:0000256" key="2">
    <source>
        <dbReference type="ARBA" id="ARBA00010474"/>
    </source>
</evidence>
<comment type="function">
    <text evidence="6 7">Involved in the assembly process of the P-ring formation. It may associate with FlgF on the rod constituting a structure essential for the P-ring assembly or may act as a modulator protein for the P-ring assembly.</text>
</comment>
<gene>
    <name evidence="9" type="ORF">BST96_02455</name>
</gene>
<evidence type="ECO:0000256" key="6">
    <source>
        <dbReference type="ARBA" id="ARBA00025643"/>
    </source>
</evidence>
<dbReference type="InterPro" id="IPR013974">
    <property type="entry name" value="SAF"/>
</dbReference>
<keyword evidence="9" id="KW-0969">Cilium</keyword>
<dbReference type="EMBL" id="CP019343">
    <property type="protein sequence ID" value="ARN73066.1"/>
    <property type="molecule type" value="Genomic_DNA"/>
</dbReference>
<evidence type="ECO:0000313" key="9">
    <source>
        <dbReference type="EMBL" id="ARN73066.1"/>
    </source>
</evidence>
<keyword evidence="10" id="KW-1185">Reference proteome</keyword>
<accession>A0A1X9N5Q7</accession>
<dbReference type="InterPro" id="IPR041231">
    <property type="entry name" value="FlgA_N"/>
</dbReference>
<evidence type="ECO:0000256" key="7">
    <source>
        <dbReference type="RuleBase" id="RU362063"/>
    </source>
</evidence>
<dbReference type="KEGG" id="osg:BST96_02455"/>
<keyword evidence="9" id="KW-0282">Flagellum</keyword>
<dbReference type="GO" id="GO:0042597">
    <property type="term" value="C:periplasmic space"/>
    <property type="evidence" value="ECO:0007669"/>
    <property type="project" value="UniProtKB-SubCell"/>
</dbReference>
<evidence type="ECO:0000256" key="4">
    <source>
        <dbReference type="ARBA" id="ARBA00022729"/>
    </source>
</evidence>
<proteinExistence type="inferred from homology"/>
<comment type="similarity">
    <text evidence="2 7">Belongs to the FlgA family.</text>
</comment>
<dbReference type="PANTHER" id="PTHR36307:SF1">
    <property type="entry name" value="FLAGELLA BASAL BODY P-RING FORMATION PROTEIN FLGA"/>
    <property type="match status" value="1"/>
</dbReference>
<keyword evidence="4 7" id="KW-0732">Signal</keyword>
<feature type="domain" description="SAF" evidence="8">
    <location>
        <begin position="112"/>
        <end position="174"/>
    </location>
</feature>
<dbReference type="Gene3D" id="2.30.30.760">
    <property type="match status" value="1"/>
</dbReference>
<dbReference type="SMART" id="SM00858">
    <property type="entry name" value="SAF"/>
    <property type="match status" value="1"/>
</dbReference>
<keyword evidence="9" id="KW-0966">Cell projection</keyword>